<dbReference type="EMBL" id="SOEG01000002">
    <property type="protein sequence ID" value="TDX58893.1"/>
    <property type="molecule type" value="Genomic_DNA"/>
</dbReference>
<sequence>MGIQKCKRCKKVFAAVQGAKICPNCLREEEDQFVLVKDYLWEHPGATIKELHEATEVEERIIKKFVKEGRFLQINGVDITVECERCGTAIRSGRFCEDCSQKLQNGISKVKKVSDSKEELKEDKDRMFLGDRIKRR</sequence>
<comment type="caution">
    <text evidence="1">The sequence shown here is derived from an EMBL/GenBank/DDBJ whole genome shotgun (WGS) entry which is preliminary data.</text>
</comment>
<keyword evidence="1" id="KW-0966">Cell projection</keyword>
<keyword evidence="1" id="KW-0969">Cilium</keyword>
<keyword evidence="2" id="KW-1185">Reference proteome</keyword>
<proteinExistence type="predicted"/>
<gene>
    <name evidence="1" type="ORF">C7959_10231</name>
</gene>
<evidence type="ECO:0000313" key="1">
    <source>
        <dbReference type="EMBL" id="TDX58893.1"/>
    </source>
</evidence>
<dbReference type="RefSeq" id="WP_134114435.1">
    <property type="nucleotide sequence ID" value="NZ_SOEG01000002.1"/>
</dbReference>
<protein>
    <submittedName>
        <fullName evidence="1">Flagellar operon protein (TIGR03826 family)</fullName>
    </submittedName>
</protein>
<reference evidence="1 2" key="1">
    <citation type="submission" date="2019-03" db="EMBL/GenBank/DDBJ databases">
        <title>Subsurface microbial communities from deep shales in Ohio and West Virginia, USA.</title>
        <authorList>
            <person name="Wrighton K."/>
        </authorList>
    </citation>
    <scope>NUCLEOTIDE SEQUENCE [LARGE SCALE GENOMIC DNA]</scope>
    <source>
        <strain evidence="1 2">MSL 6dP</strain>
    </source>
</reference>
<dbReference type="STRING" id="926561.GCA_000379025_02032"/>
<name>A0A4R8HQ87_9FIRM</name>
<dbReference type="AlphaFoldDB" id="A0A4R8HQ87"/>
<dbReference type="Proteomes" id="UP000295832">
    <property type="component" value="Unassembled WGS sequence"/>
</dbReference>
<accession>A0A4R8HQ87</accession>
<evidence type="ECO:0000313" key="2">
    <source>
        <dbReference type="Proteomes" id="UP000295832"/>
    </source>
</evidence>
<organism evidence="1 2">
    <name type="scientific">Orenia marismortui</name>
    <dbReference type="NCBI Taxonomy" id="46469"/>
    <lineage>
        <taxon>Bacteria</taxon>
        <taxon>Bacillati</taxon>
        <taxon>Bacillota</taxon>
        <taxon>Clostridia</taxon>
        <taxon>Halanaerobiales</taxon>
        <taxon>Halobacteroidaceae</taxon>
        <taxon>Orenia</taxon>
    </lineage>
</organism>
<keyword evidence="1" id="KW-0282">Flagellum</keyword>